<dbReference type="GeneID" id="25735927"/>
<evidence type="ECO:0000313" key="4">
    <source>
        <dbReference type="EMBL" id="KIZ04906.1"/>
    </source>
</evidence>
<evidence type="ECO:0000313" key="5">
    <source>
        <dbReference type="Proteomes" id="UP000054498"/>
    </source>
</evidence>
<evidence type="ECO:0000259" key="3">
    <source>
        <dbReference type="Pfam" id="PF02431"/>
    </source>
</evidence>
<dbReference type="SUPFAM" id="SSF54626">
    <property type="entry name" value="Chalcone isomerase"/>
    <property type="match status" value="1"/>
</dbReference>
<dbReference type="Gene3D" id="3.50.70.10">
    <property type="match status" value="1"/>
</dbReference>
<accession>A0A0D2NJ15</accession>
<sequence>MDGSRRKNAELVCSGAAMPWAQHGSSAPLMPASMTFGLPFMGLGGASRRRSAPFASVSAGALAPPKLFATPKVEPATGIDYPDNLCVITKNHCPGLAGVGVRAKRVLGLKNINVYALGLYVDAHGAKKALGKWKGSSSDTLLTNQAAFDAITTAESFERSLRLVISFGSLKRAQFVNALEERLAPPLNKAGKSDVMKSFERLFDGASFKKGTAIDFSASGKGKLVTKIDGQQVGTIESPELVKALFDIYLGSDAVSADAKASFAQGLSSLLQE</sequence>
<dbReference type="KEGG" id="mng:MNEG_3049"/>
<dbReference type="InterPro" id="IPR016088">
    <property type="entry name" value="Chalcone_isomerase_3-sand"/>
</dbReference>
<organism evidence="4 5">
    <name type="scientific">Monoraphidium neglectum</name>
    <dbReference type="NCBI Taxonomy" id="145388"/>
    <lineage>
        <taxon>Eukaryota</taxon>
        <taxon>Viridiplantae</taxon>
        <taxon>Chlorophyta</taxon>
        <taxon>core chlorophytes</taxon>
        <taxon>Chlorophyceae</taxon>
        <taxon>CS clade</taxon>
        <taxon>Sphaeropleales</taxon>
        <taxon>Selenastraceae</taxon>
        <taxon>Monoraphidium</taxon>
    </lineage>
</organism>
<dbReference type="OrthoDB" id="18193at2759"/>
<name>A0A0D2NJ15_9CHLO</name>
<dbReference type="GO" id="GO:0016872">
    <property type="term" value="F:intramolecular lyase activity"/>
    <property type="evidence" value="ECO:0007669"/>
    <property type="project" value="InterPro"/>
</dbReference>
<dbReference type="PANTHER" id="PTHR47698:SF2">
    <property type="entry name" value="FATTY-ACID-BINDING PROTEIN 3, CHLOROPLASTIC"/>
    <property type="match status" value="1"/>
</dbReference>
<evidence type="ECO:0000256" key="2">
    <source>
        <dbReference type="RuleBase" id="RU361158"/>
    </source>
</evidence>
<dbReference type="InterPro" id="IPR016089">
    <property type="entry name" value="Chalcone_isomerase_bundle_sf"/>
</dbReference>
<keyword evidence="5" id="KW-1185">Reference proteome</keyword>
<comment type="similarity">
    <text evidence="1 2">Belongs to the chalcone isomerase family.</text>
</comment>
<dbReference type="EMBL" id="KK100588">
    <property type="protein sequence ID" value="KIZ04906.1"/>
    <property type="molecule type" value="Genomic_DNA"/>
</dbReference>
<dbReference type="Proteomes" id="UP000054498">
    <property type="component" value="Unassembled WGS sequence"/>
</dbReference>
<gene>
    <name evidence="4" type="ORF">MNEG_3049</name>
</gene>
<dbReference type="Pfam" id="PF02431">
    <property type="entry name" value="Chalcone"/>
    <property type="match status" value="1"/>
</dbReference>
<dbReference type="InterPro" id="IPR016087">
    <property type="entry name" value="Chalcone_isomerase"/>
</dbReference>
<dbReference type="InterPro" id="IPR036298">
    <property type="entry name" value="Chalcone_isomerase_sf"/>
</dbReference>
<proteinExistence type="inferred from homology"/>
<reference evidence="4 5" key="1">
    <citation type="journal article" date="2013" name="BMC Genomics">
        <title>Reconstruction of the lipid metabolism for the microalga Monoraphidium neglectum from its genome sequence reveals characteristics suitable for biofuel production.</title>
        <authorList>
            <person name="Bogen C."/>
            <person name="Al-Dilaimi A."/>
            <person name="Albersmeier A."/>
            <person name="Wichmann J."/>
            <person name="Grundmann M."/>
            <person name="Rupp O."/>
            <person name="Lauersen K.J."/>
            <person name="Blifernez-Klassen O."/>
            <person name="Kalinowski J."/>
            <person name="Goesmann A."/>
            <person name="Mussgnug J.H."/>
            <person name="Kruse O."/>
        </authorList>
    </citation>
    <scope>NUCLEOTIDE SEQUENCE [LARGE SCALE GENOMIC DNA]</scope>
    <source>
        <strain evidence="4 5">SAG 48.87</strain>
    </source>
</reference>
<dbReference type="RefSeq" id="XP_013903925.1">
    <property type="nucleotide sequence ID" value="XM_014048471.1"/>
</dbReference>
<dbReference type="Gene3D" id="1.10.890.20">
    <property type="match status" value="1"/>
</dbReference>
<feature type="domain" description="Chalcone isomerase" evidence="3">
    <location>
        <begin position="96"/>
        <end position="270"/>
    </location>
</feature>
<dbReference type="PANTHER" id="PTHR47698">
    <property type="entry name" value="FATTY-ACID-BINDING PROTEIN 3, CHLOROPLASTIC"/>
    <property type="match status" value="1"/>
</dbReference>
<evidence type="ECO:0000256" key="1">
    <source>
        <dbReference type="ARBA" id="ARBA00007166"/>
    </source>
</evidence>
<protein>
    <recommendedName>
        <fullName evidence="2">Chalcone-flavonone isomerase family protein</fullName>
    </recommendedName>
</protein>
<dbReference type="AlphaFoldDB" id="A0A0D2NJ15"/>